<organism evidence="6 7">
    <name type="scientific">Rosa chinensis</name>
    <name type="common">China rose</name>
    <dbReference type="NCBI Taxonomy" id="74649"/>
    <lineage>
        <taxon>Eukaryota</taxon>
        <taxon>Viridiplantae</taxon>
        <taxon>Streptophyta</taxon>
        <taxon>Embryophyta</taxon>
        <taxon>Tracheophyta</taxon>
        <taxon>Spermatophyta</taxon>
        <taxon>Magnoliopsida</taxon>
        <taxon>eudicotyledons</taxon>
        <taxon>Gunneridae</taxon>
        <taxon>Pentapetalae</taxon>
        <taxon>rosids</taxon>
        <taxon>fabids</taxon>
        <taxon>Rosales</taxon>
        <taxon>Rosaceae</taxon>
        <taxon>Rosoideae</taxon>
        <taxon>Rosoideae incertae sedis</taxon>
        <taxon>Rosa</taxon>
    </lineage>
</organism>
<keyword evidence="6" id="KW-0378">Hydrolase</keyword>
<dbReference type="AlphaFoldDB" id="A0A2P6RPN6"/>
<comment type="caution">
    <text evidence="6">The sequence shown here is derived from an EMBL/GenBank/DDBJ whole genome shotgun (WGS) entry which is preliminary data.</text>
</comment>
<evidence type="ECO:0000256" key="4">
    <source>
        <dbReference type="RuleBase" id="RU004328"/>
    </source>
</evidence>
<dbReference type="PROSITE" id="PS00531">
    <property type="entry name" value="RNASE_T2_2"/>
    <property type="match status" value="1"/>
</dbReference>
<dbReference type="PANTHER" id="PTHR11240:SF18">
    <property type="entry name" value="OS07G0630400 PROTEIN"/>
    <property type="match status" value="1"/>
</dbReference>
<comment type="similarity">
    <text evidence="1 4">Belongs to the RNase T2 family.</text>
</comment>
<dbReference type="GO" id="GO:0006401">
    <property type="term" value="P:RNA catabolic process"/>
    <property type="evidence" value="ECO:0007669"/>
    <property type="project" value="TreeGrafter"/>
</dbReference>
<evidence type="ECO:0000256" key="5">
    <source>
        <dbReference type="SAM" id="SignalP"/>
    </source>
</evidence>
<evidence type="ECO:0000256" key="1">
    <source>
        <dbReference type="ARBA" id="ARBA00007469"/>
    </source>
</evidence>
<dbReference type="Proteomes" id="UP000238479">
    <property type="component" value="Chromosome 2"/>
</dbReference>
<evidence type="ECO:0000313" key="7">
    <source>
        <dbReference type="Proteomes" id="UP000238479"/>
    </source>
</evidence>
<name>A0A2P6RPN6_ROSCH</name>
<dbReference type="GO" id="GO:0003723">
    <property type="term" value="F:RNA binding"/>
    <property type="evidence" value="ECO:0007669"/>
    <property type="project" value="InterPro"/>
</dbReference>
<dbReference type="GO" id="GO:0005576">
    <property type="term" value="C:extracellular region"/>
    <property type="evidence" value="ECO:0007669"/>
    <property type="project" value="TreeGrafter"/>
</dbReference>
<sequence>MKNSNFIILLSVYVLVVQVLNVSNAEPYEYMQFVLQYPPGVCYDTSKGYCISPLPTKFHVHGIWPSNFSDIHVTCGQALKNNPLDNAQMTPLQMDLVNSWPSVLTTKSNMWFWEHEYKKHGACTVESGVPPFTQKSYFEKGHQLWNQYDIHSVLDQSGINY</sequence>
<evidence type="ECO:0000256" key="3">
    <source>
        <dbReference type="ARBA" id="ARBA00023180"/>
    </source>
</evidence>
<proteinExistence type="inferred from homology"/>
<feature type="signal peptide" evidence="5">
    <location>
        <begin position="1"/>
        <end position="25"/>
    </location>
</feature>
<dbReference type="OrthoDB" id="1163059at2759"/>
<dbReference type="GO" id="GO:0033897">
    <property type="term" value="F:ribonuclease T2 activity"/>
    <property type="evidence" value="ECO:0007669"/>
    <property type="project" value="InterPro"/>
</dbReference>
<keyword evidence="7" id="KW-1185">Reference proteome</keyword>
<gene>
    <name evidence="6" type="ORF">RchiOBHm_Chr2g0110251</name>
</gene>
<keyword evidence="3" id="KW-0325">Glycoprotein</keyword>
<feature type="chain" id="PRO_5015173565" evidence="5">
    <location>
        <begin position="26"/>
        <end position="161"/>
    </location>
</feature>
<dbReference type="SUPFAM" id="SSF55895">
    <property type="entry name" value="Ribonuclease Rh-like"/>
    <property type="match status" value="1"/>
</dbReference>
<dbReference type="OMA" id="AFCKELY"/>
<dbReference type="GO" id="GO:0016787">
    <property type="term" value="F:hydrolase activity"/>
    <property type="evidence" value="ECO:0007669"/>
    <property type="project" value="UniProtKB-KW"/>
</dbReference>
<reference evidence="6 7" key="1">
    <citation type="journal article" date="2018" name="Nat. Genet.">
        <title>The Rosa genome provides new insights in the design of modern roses.</title>
        <authorList>
            <person name="Bendahmane M."/>
        </authorList>
    </citation>
    <scope>NUCLEOTIDE SEQUENCE [LARGE SCALE GENOMIC DNA]</scope>
    <source>
        <strain evidence="7">cv. Old Blush</strain>
    </source>
</reference>
<dbReference type="InterPro" id="IPR036430">
    <property type="entry name" value="RNase_T2-like_sf"/>
</dbReference>
<dbReference type="PANTHER" id="PTHR11240">
    <property type="entry name" value="RIBONUCLEASE T2"/>
    <property type="match status" value="1"/>
</dbReference>
<evidence type="ECO:0000256" key="2">
    <source>
        <dbReference type="ARBA" id="ARBA00022729"/>
    </source>
</evidence>
<keyword evidence="2 5" id="KW-0732">Signal</keyword>
<dbReference type="Gene3D" id="3.90.730.10">
    <property type="entry name" value="Ribonuclease T2-like"/>
    <property type="match status" value="1"/>
</dbReference>
<evidence type="ECO:0000313" key="6">
    <source>
        <dbReference type="EMBL" id="PRQ48395.1"/>
    </source>
</evidence>
<dbReference type="Pfam" id="PF00445">
    <property type="entry name" value="Ribonuclease_T2"/>
    <property type="match status" value="1"/>
</dbReference>
<protein>
    <submittedName>
        <fullName evidence="6">Putative ribonuclease T(2)</fullName>
        <ecNumber evidence="6">3.1.27.1</ecNumber>
    </submittedName>
</protein>
<dbReference type="STRING" id="74649.A0A2P6RPN6"/>
<dbReference type="EMBL" id="PDCK01000040">
    <property type="protein sequence ID" value="PRQ48395.1"/>
    <property type="molecule type" value="Genomic_DNA"/>
</dbReference>
<dbReference type="InterPro" id="IPR001568">
    <property type="entry name" value="RNase_T2-like"/>
</dbReference>
<dbReference type="Gramene" id="PRQ48395">
    <property type="protein sequence ID" value="PRQ48395"/>
    <property type="gene ID" value="RchiOBHm_Chr2g0110251"/>
</dbReference>
<accession>A0A2P6RPN6</accession>
<dbReference type="InterPro" id="IPR033130">
    <property type="entry name" value="RNase_T2_His_AS_2"/>
</dbReference>
<dbReference type="EC" id="3.1.27.1" evidence="6"/>